<dbReference type="GO" id="GO:0016491">
    <property type="term" value="F:oxidoreductase activity"/>
    <property type="evidence" value="ECO:0007669"/>
    <property type="project" value="InterPro"/>
</dbReference>
<name>A0A135L1J5_9BACI</name>
<dbReference type="OrthoDB" id="9805710at2"/>
<dbReference type="PANTHER" id="PTHR43755:SF1">
    <property type="entry name" value="FAD-DEPENDENT PYRIDINE NUCLEOTIDE-DISULPHIDE OXIDOREDUCTASE"/>
    <property type="match status" value="1"/>
</dbReference>
<dbReference type="PANTHER" id="PTHR43755">
    <property type="match status" value="1"/>
</dbReference>
<keyword evidence="3" id="KW-1185">Reference proteome</keyword>
<sequence length="379" mass="42624">MAKNIVILGGGTGGTMVANHLAKGLNHEIKNGEVKLTMITAEEDHIYQPGYLFIAFGLQNPEHYVKKQKALVHPNVNLVIADATLIDKDKKVIKTNKGDFTYDYLVIGTGAIPRFDLIPGLPEAGDDFYTMEGALKLREKITNFQGGKIVITLGQPHKCPVAPIELYLMLHEFFEKKGIREKVELVYTYPLEEVHQAVKVAKWLKPELEKRNIRYVTQFVPAKVDPEKKVLTSKDGKEESFDLLISIPPHRGAKVIFDSKLGNEMGFIPTNQYTLKSEVDPSIYVVGDATAIQISKAGSTAHYESEYVAKNIEQELHGQTPTHFYDGKVFCFIEAGLEEGTYINMDYKNPPNPVPPSAMIHWFKHAFNEMYWMTARGLL</sequence>
<accession>A0A135L1J5</accession>
<dbReference type="Gene3D" id="3.50.50.60">
    <property type="entry name" value="FAD/NAD(P)-binding domain"/>
    <property type="match status" value="2"/>
</dbReference>
<dbReference type="STRING" id="1413211.U473_01745"/>
<dbReference type="SUPFAM" id="SSF51905">
    <property type="entry name" value="FAD/NAD(P)-binding domain"/>
    <property type="match status" value="2"/>
</dbReference>
<feature type="domain" description="FAD/NAD(P)-binding" evidence="1">
    <location>
        <begin position="4"/>
        <end position="292"/>
    </location>
</feature>
<reference evidence="2 3" key="1">
    <citation type="submission" date="2016-02" db="EMBL/GenBank/DDBJ databases">
        <title>Draft Genome for Tepidibacillus decaturensis nov. sp. Strain Z9, an Anaerobic, Moderately Thermophilic and Heterotrophic Bacterium from Deep Subsurface of the Illinois Basin, USA.</title>
        <authorList>
            <person name="Dong Y."/>
            <person name="Chang J.Y."/>
            <person name="Sanford R."/>
            <person name="Fouke B.W."/>
        </authorList>
    </citation>
    <scope>NUCLEOTIDE SEQUENCE [LARGE SCALE GENOMIC DNA]</scope>
    <source>
        <strain evidence="2 3">Z9</strain>
    </source>
</reference>
<organism evidence="2 3">
    <name type="scientific">Tepidibacillus decaturensis</name>
    <dbReference type="NCBI Taxonomy" id="1413211"/>
    <lineage>
        <taxon>Bacteria</taxon>
        <taxon>Bacillati</taxon>
        <taxon>Bacillota</taxon>
        <taxon>Bacilli</taxon>
        <taxon>Bacillales</taxon>
        <taxon>Bacillaceae</taxon>
        <taxon>Tepidibacillus</taxon>
    </lineage>
</organism>
<evidence type="ECO:0000313" key="3">
    <source>
        <dbReference type="Proteomes" id="UP000070352"/>
    </source>
</evidence>
<evidence type="ECO:0000259" key="1">
    <source>
        <dbReference type="Pfam" id="PF07992"/>
    </source>
</evidence>
<comment type="caution">
    <text evidence="2">The sequence shown here is derived from an EMBL/GenBank/DDBJ whole genome shotgun (WGS) entry which is preliminary data.</text>
</comment>
<dbReference type="Proteomes" id="UP000070352">
    <property type="component" value="Unassembled WGS sequence"/>
</dbReference>
<dbReference type="EMBL" id="LSKU01000001">
    <property type="protein sequence ID" value="KXG42894.1"/>
    <property type="molecule type" value="Genomic_DNA"/>
</dbReference>
<dbReference type="InterPro" id="IPR036188">
    <property type="entry name" value="FAD/NAD-bd_sf"/>
</dbReference>
<dbReference type="InterPro" id="IPR052541">
    <property type="entry name" value="SQRD"/>
</dbReference>
<protein>
    <submittedName>
        <fullName evidence="2">Pyridine nucleotide-disulfide oxidoreductase</fullName>
    </submittedName>
</protein>
<dbReference type="Pfam" id="PF07992">
    <property type="entry name" value="Pyr_redox_2"/>
    <property type="match status" value="1"/>
</dbReference>
<proteinExistence type="predicted"/>
<dbReference type="InterPro" id="IPR023753">
    <property type="entry name" value="FAD/NAD-binding_dom"/>
</dbReference>
<dbReference type="AlphaFoldDB" id="A0A135L1J5"/>
<dbReference type="RefSeq" id="WP_068722773.1">
    <property type="nucleotide sequence ID" value="NZ_LSKU01000001.1"/>
</dbReference>
<gene>
    <name evidence="2" type="ORF">U473_01745</name>
</gene>
<evidence type="ECO:0000313" key="2">
    <source>
        <dbReference type="EMBL" id="KXG42894.1"/>
    </source>
</evidence>